<dbReference type="Proteomes" id="UP000199069">
    <property type="component" value="Unassembled WGS sequence"/>
</dbReference>
<dbReference type="SUPFAM" id="SSF50370">
    <property type="entry name" value="Ricin B-like lectins"/>
    <property type="match status" value="1"/>
</dbReference>
<keyword evidence="3" id="KW-1185">Reference proteome</keyword>
<protein>
    <submittedName>
        <fullName evidence="2">BY PROTMAP: gi|342320931|gb|EGU12869.1| Proteophosphoglycan ppg4 [Rhodotorula glutinis ATCC 204091]</fullName>
    </submittedName>
</protein>
<feature type="region of interest" description="Disordered" evidence="1">
    <location>
        <begin position="485"/>
        <end position="659"/>
    </location>
</feature>
<reference evidence="2 3" key="1">
    <citation type="submission" date="2015-07" db="EMBL/GenBank/DDBJ databases">
        <authorList>
            <person name="Cajimat M.N.B."/>
            <person name="Milazzo M.L."/>
            <person name="Fulhorst C.F."/>
        </authorList>
    </citation>
    <scope>NUCLEOTIDE SEQUENCE [LARGE SCALE GENOMIC DNA]</scope>
    <source>
        <strain evidence="2">Single colony</strain>
    </source>
</reference>
<feature type="region of interest" description="Disordered" evidence="1">
    <location>
        <begin position="254"/>
        <end position="326"/>
    </location>
</feature>
<feature type="compositionally biased region" description="Basic and acidic residues" evidence="1">
    <location>
        <begin position="435"/>
        <end position="446"/>
    </location>
</feature>
<feature type="region of interest" description="Disordered" evidence="1">
    <location>
        <begin position="1"/>
        <end position="26"/>
    </location>
</feature>
<proteinExistence type="predicted"/>
<feature type="compositionally biased region" description="Low complexity" evidence="1">
    <location>
        <begin position="402"/>
        <end position="424"/>
    </location>
</feature>
<accession>A0A0K3CAW4</accession>
<feature type="compositionally biased region" description="Basic and acidic residues" evidence="1">
    <location>
        <begin position="593"/>
        <end position="609"/>
    </location>
</feature>
<organism evidence="2 3">
    <name type="scientific">Rhodotorula toruloides</name>
    <name type="common">Yeast</name>
    <name type="synonym">Rhodosporidium toruloides</name>
    <dbReference type="NCBI Taxonomy" id="5286"/>
    <lineage>
        <taxon>Eukaryota</taxon>
        <taxon>Fungi</taxon>
        <taxon>Dikarya</taxon>
        <taxon>Basidiomycota</taxon>
        <taxon>Pucciniomycotina</taxon>
        <taxon>Microbotryomycetes</taxon>
        <taxon>Sporidiobolales</taxon>
        <taxon>Sporidiobolaceae</taxon>
        <taxon>Rhodotorula</taxon>
    </lineage>
</organism>
<feature type="compositionally biased region" description="Acidic residues" evidence="1">
    <location>
        <begin position="309"/>
        <end position="318"/>
    </location>
</feature>
<evidence type="ECO:0000313" key="3">
    <source>
        <dbReference type="Proteomes" id="UP000199069"/>
    </source>
</evidence>
<sequence>MGDRRGSLDSYGEPDAPPPAYASLASPLVPQHGFQPADSVQQHIPHPAFDHAFAQLNLPRGFFLIRNSAQGKTLDLLGHNQHEGAELGLHPIKQPQLQGLSLQHKQNNQIWFLDWDGHLMSAAASRAIEVEGEFQLFLQPRVLCGTDCFASTDSRLTLAFPHPITTYPSSLSHPIPRFRLDPVTSTLHVLFGYDPSFLGPDDSPDQQDDYIVEAVPLKRRPSEPTVWNTPPILSGLGSRAAELGGRIGAFVGGKFSAPASPNPSPGLDKDELPPPPPPEKAQEKDVPPVPSTSTSELPDLPAKPSSNVIEEEDSDSDTEPSAYRPVRVVRLEPGWREKFPAEALRSAPDPSFGVTRWTSSSKELRKWRRRQWHVIPATVQPVPAPDGFLIPSPSASEVFTRSRSSSSYFGGSSSSGIGDSPGASDENDDTLSYDIPRRSSLARDDPLAPPPNVSRRWSASQALTAGSIAAASHLSGLISSRFVPSSTRQLPLPPSPPLPSVPSDPTDFDANNETDFDPGSTPRPDDGDEWADANVLRSGDISDLGRASGTASSVEVVGESGQASAQESEQESEKEDSTKVFEPAETEGAMLDGKADSAEEPLADAKEPEQSDGAQDESAVNEAKERASDSGEVVEAKEDSDAAQVADDAQTGGRGLEEP</sequence>
<dbReference type="AlphaFoldDB" id="A0A0K3CAW4"/>
<dbReference type="EMBL" id="CWKI01000005">
    <property type="protein sequence ID" value="CTR06889.1"/>
    <property type="molecule type" value="Genomic_DNA"/>
</dbReference>
<dbReference type="STRING" id="5286.A0A0K3CAW4"/>
<feature type="compositionally biased region" description="Acidic residues" evidence="1">
    <location>
        <begin position="506"/>
        <end position="516"/>
    </location>
</feature>
<dbReference type="OMA" id="PHPITTY"/>
<name>A0A0K3CAW4_RHOTO</name>
<feature type="compositionally biased region" description="Basic and acidic residues" evidence="1">
    <location>
        <begin position="622"/>
        <end position="640"/>
    </location>
</feature>
<feature type="compositionally biased region" description="Low complexity" evidence="1">
    <location>
        <begin position="558"/>
        <end position="567"/>
    </location>
</feature>
<gene>
    <name evidence="2" type="primary">FGENESH: predicted gene_5.295</name>
    <name evidence="2" type="ORF">BN2166_0027500</name>
</gene>
<feature type="compositionally biased region" description="Pro residues" evidence="1">
    <location>
        <begin position="491"/>
        <end position="502"/>
    </location>
</feature>
<evidence type="ECO:0000313" key="2">
    <source>
        <dbReference type="EMBL" id="CTR06889.1"/>
    </source>
</evidence>
<evidence type="ECO:0000256" key="1">
    <source>
        <dbReference type="SAM" id="MobiDB-lite"/>
    </source>
</evidence>
<feature type="region of interest" description="Disordered" evidence="1">
    <location>
        <begin position="401"/>
        <end position="459"/>
    </location>
</feature>
<dbReference type="InterPro" id="IPR035992">
    <property type="entry name" value="Ricin_B-like_lectins"/>
</dbReference>